<comment type="caution">
    <text evidence="1">The sequence shown here is derived from an EMBL/GenBank/DDBJ whole genome shotgun (WGS) entry which is preliminary data.</text>
</comment>
<proteinExistence type="predicted"/>
<evidence type="ECO:0000313" key="2">
    <source>
        <dbReference type="Proteomes" id="UP001385499"/>
    </source>
</evidence>
<organism evidence="1 2">
    <name type="scientific">Roseibium algae</name>
    <dbReference type="NCBI Taxonomy" id="3123038"/>
    <lineage>
        <taxon>Bacteria</taxon>
        <taxon>Pseudomonadati</taxon>
        <taxon>Pseudomonadota</taxon>
        <taxon>Alphaproteobacteria</taxon>
        <taxon>Hyphomicrobiales</taxon>
        <taxon>Stappiaceae</taxon>
        <taxon>Roseibium</taxon>
    </lineage>
</organism>
<keyword evidence="2" id="KW-1185">Reference proteome</keyword>
<gene>
    <name evidence="1" type="ORF">V6575_07650</name>
</gene>
<name>A0ABU8TIH0_9HYPH</name>
<accession>A0ABU8TIH0</accession>
<sequence>MTETRLDVPLDELNAFSATMQAITRSAGSFSSVLTGGLKAALVDGKSLESVFRQIALSASSRVLSSALQPLEGLANTAVSGVFGNIGGAVSGPLAGSLSGLLGSVTPFAKGGVIASPIYFGLGGNGGGTSGMASGGLGLAGEAGAEAILPLVRGSDGRLGVQNGPGGGAGQPRIQINVSTRDAESFRRSEAQVSAMVARAVGRGRRGL</sequence>
<dbReference type="RefSeq" id="WP_340273655.1">
    <property type="nucleotide sequence ID" value="NZ_JBAKIA010000004.1"/>
</dbReference>
<dbReference type="EMBL" id="JBAKIA010000004">
    <property type="protein sequence ID" value="MEJ8473958.1"/>
    <property type="molecule type" value="Genomic_DNA"/>
</dbReference>
<protein>
    <submittedName>
        <fullName evidence="1">Phage tail tape measure protein</fullName>
    </submittedName>
</protein>
<evidence type="ECO:0000313" key="1">
    <source>
        <dbReference type="EMBL" id="MEJ8473958.1"/>
    </source>
</evidence>
<dbReference type="Proteomes" id="UP001385499">
    <property type="component" value="Unassembled WGS sequence"/>
</dbReference>
<reference evidence="1 2" key="1">
    <citation type="submission" date="2024-02" db="EMBL/GenBank/DDBJ databases">
        <title>Roseibium algae sp. nov., isolated from marine alga (Grateloupia sp.), showing potential in myo-inositol conversion.</title>
        <authorList>
            <person name="Wang Y."/>
        </authorList>
    </citation>
    <scope>NUCLEOTIDE SEQUENCE [LARGE SCALE GENOMIC DNA]</scope>
    <source>
        <strain evidence="1 2">H3510</strain>
    </source>
</reference>